<accession>A0ACC0HR35</accession>
<evidence type="ECO:0000313" key="1">
    <source>
        <dbReference type="EMBL" id="KAI8015974.1"/>
    </source>
</evidence>
<sequence>MVTLEEINQISPSFERLQLIDVSGSIDVIIPDLPSTWNINSIYEFQGQEVISNNLTMFAEAFTLPWDLFIAGKDGHSHLTMLPADLLKESMEHYASRNYPECVPNKRYKIDQAFGFMCCSKANVKASLGCKLSAKKVLLEFMLESVYKCELLRIGGYYITKHNDEDMLHSVKGVNDVQSFKLNVGHFPNLADLVTRINYNYFYMSDNNNLITAPVSETVSSKMGKAFAVKTD</sequence>
<reference evidence="1 2" key="1">
    <citation type="journal article" date="2022" name="Plant J.">
        <title>Chromosome-level genome of Camellia lanceoleosa provides a valuable resource for understanding genome evolution and self-incompatibility.</title>
        <authorList>
            <person name="Gong W."/>
            <person name="Xiao S."/>
            <person name="Wang L."/>
            <person name="Liao Z."/>
            <person name="Chang Y."/>
            <person name="Mo W."/>
            <person name="Hu G."/>
            <person name="Li W."/>
            <person name="Zhao G."/>
            <person name="Zhu H."/>
            <person name="Hu X."/>
            <person name="Ji K."/>
            <person name="Xiang X."/>
            <person name="Song Q."/>
            <person name="Yuan D."/>
            <person name="Jin S."/>
            <person name="Zhang L."/>
        </authorList>
    </citation>
    <scope>NUCLEOTIDE SEQUENCE [LARGE SCALE GENOMIC DNA]</scope>
    <source>
        <strain evidence="1">SQ_2022a</strain>
    </source>
</reference>
<proteinExistence type="predicted"/>
<organism evidence="1 2">
    <name type="scientific">Camellia lanceoleosa</name>
    <dbReference type="NCBI Taxonomy" id="1840588"/>
    <lineage>
        <taxon>Eukaryota</taxon>
        <taxon>Viridiplantae</taxon>
        <taxon>Streptophyta</taxon>
        <taxon>Embryophyta</taxon>
        <taxon>Tracheophyta</taxon>
        <taxon>Spermatophyta</taxon>
        <taxon>Magnoliopsida</taxon>
        <taxon>eudicotyledons</taxon>
        <taxon>Gunneridae</taxon>
        <taxon>Pentapetalae</taxon>
        <taxon>asterids</taxon>
        <taxon>Ericales</taxon>
        <taxon>Theaceae</taxon>
        <taxon>Camellia</taxon>
    </lineage>
</organism>
<comment type="caution">
    <text evidence="1">The sequence shown here is derived from an EMBL/GenBank/DDBJ whole genome shotgun (WGS) entry which is preliminary data.</text>
</comment>
<dbReference type="Proteomes" id="UP001060215">
    <property type="component" value="Chromosome 4"/>
</dbReference>
<evidence type="ECO:0000313" key="2">
    <source>
        <dbReference type="Proteomes" id="UP001060215"/>
    </source>
</evidence>
<name>A0ACC0HR35_9ERIC</name>
<protein>
    <submittedName>
        <fullName evidence="1">Uncharacterized protein</fullName>
    </submittedName>
</protein>
<dbReference type="EMBL" id="CM045761">
    <property type="protein sequence ID" value="KAI8015974.1"/>
    <property type="molecule type" value="Genomic_DNA"/>
</dbReference>
<keyword evidence="2" id="KW-1185">Reference proteome</keyword>
<gene>
    <name evidence="1" type="ORF">LOK49_LG05G03526</name>
</gene>